<comment type="caution">
    <text evidence="3">The sequence shown here is derived from an EMBL/GenBank/DDBJ whole genome shotgun (WGS) entry which is preliminary data.</text>
</comment>
<dbReference type="SUPFAM" id="SSF53187">
    <property type="entry name" value="Zn-dependent exopeptidases"/>
    <property type="match status" value="1"/>
</dbReference>
<dbReference type="SUPFAM" id="SSF55031">
    <property type="entry name" value="Bacterial exopeptidase dimerisation domain"/>
    <property type="match status" value="1"/>
</dbReference>
<gene>
    <name evidence="3" type="ORF">HB375_11305</name>
</gene>
<organism evidence="3 4">
    <name type="scientific">Microvirga terricola</name>
    <dbReference type="NCBI Taxonomy" id="2719797"/>
    <lineage>
        <taxon>Bacteria</taxon>
        <taxon>Pseudomonadati</taxon>
        <taxon>Pseudomonadota</taxon>
        <taxon>Alphaproteobacteria</taxon>
        <taxon>Hyphomicrobiales</taxon>
        <taxon>Methylobacteriaceae</taxon>
        <taxon>Microvirga</taxon>
    </lineage>
</organism>
<keyword evidence="1" id="KW-0378">Hydrolase</keyword>
<dbReference type="InterPro" id="IPR017439">
    <property type="entry name" value="Amidohydrolase"/>
</dbReference>
<dbReference type="Proteomes" id="UP000707352">
    <property type="component" value="Unassembled WGS sequence"/>
</dbReference>
<dbReference type="InterPro" id="IPR011650">
    <property type="entry name" value="Peptidase_M20_dimer"/>
</dbReference>
<evidence type="ECO:0000313" key="4">
    <source>
        <dbReference type="Proteomes" id="UP000707352"/>
    </source>
</evidence>
<dbReference type="PANTHER" id="PTHR11014">
    <property type="entry name" value="PEPTIDASE M20 FAMILY MEMBER"/>
    <property type="match status" value="1"/>
</dbReference>
<accession>A0ABX0VDF5</accession>
<dbReference type="InterPro" id="IPR002933">
    <property type="entry name" value="Peptidase_M20"/>
</dbReference>
<dbReference type="Gene3D" id="3.30.70.360">
    <property type="match status" value="1"/>
</dbReference>
<name>A0ABX0VDF5_9HYPH</name>
<dbReference type="Pfam" id="PF07687">
    <property type="entry name" value="M20_dimer"/>
    <property type="match status" value="1"/>
</dbReference>
<dbReference type="Gene3D" id="3.40.630.10">
    <property type="entry name" value="Zn peptidases"/>
    <property type="match status" value="1"/>
</dbReference>
<dbReference type="Pfam" id="PF01546">
    <property type="entry name" value="Peptidase_M20"/>
    <property type="match status" value="1"/>
</dbReference>
<dbReference type="PIRSF" id="PIRSF005962">
    <property type="entry name" value="Pept_M20D_amidohydro"/>
    <property type="match status" value="1"/>
</dbReference>
<dbReference type="NCBIfam" id="TIGR01891">
    <property type="entry name" value="amidohydrolases"/>
    <property type="match status" value="1"/>
</dbReference>
<sequence length="384" mass="40647">MPLNDTDFAEITAWRRELHRYPEVSGREAATARRVQDFLAPSAPDQVLSGLGGHGVAAVFAGQAPGPTLLVRSELDALPIEELTGAPHSSTVPGVAHLCGHDGHSAILAAVARDLGRKRPQRGRVVLLFQPAEETGAGAEAVVTDPRYAEIRPDMAFSLHNAPGLPFGHAAIAPGPFACASRGMRIMLTGKTAHASMPETGISPMRAITRLMPELTDLGRGGPLDAGFTMVTITHSRMGEPAFGVAPGYAEIFATLRTITDAGMEKLREEAEALAHEAAEEAGLDIDITYEDVFAASMNAPEAVEALRAALLTEGVPVTAEGLPMRASEDFGRIGQTAPAAMFLLGAGETYPRVHNPDYDFPDALIPIGTKVFLRAIRDQLGQE</sequence>
<reference evidence="3 4" key="1">
    <citation type="submission" date="2020-03" db="EMBL/GenBank/DDBJ databases">
        <title>The genome sequence of Microvirga sp. c23x22.</title>
        <authorList>
            <person name="Zhang X."/>
        </authorList>
    </citation>
    <scope>NUCLEOTIDE SEQUENCE [LARGE SCALE GENOMIC DNA]</scope>
    <source>
        <strain evidence="4">c23x22</strain>
    </source>
</reference>
<protein>
    <submittedName>
        <fullName evidence="3">Amidohydrolase</fullName>
    </submittedName>
</protein>
<dbReference type="InterPro" id="IPR036264">
    <property type="entry name" value="Bact_exopeptidase_dim_dom"/>
</dbReference>
<evidence type="ECO:0000313" key="3">
    <source>
        <dbReference type="EMBL" id="NIX77194.1"/>
    </source>
</evidence>
<dbReference type="RefSeq" id="WP_167673072.1">
    <property type="nucleotide sequence ID" value="NZ_JAATJS010000003.1"/>
</dbReference>
<dbReference type="EMBL" id="JAATJS010000003">
    <property type="protein sequence ID" value="NIX77194.1"/>
    <property type="molecule type" value="Genomic_DNA"/>
</dbReference>
<proteinExistence type="predicted"/>
<feature type="domain" description="Peptidase M20 dimerisation" evidence="2">
    <location>
        <begin position="182"/>
        <end position="281"/>
    </location>
</feature>
<dbReference type="PANTHER" id="PTHR11014:SF169">
    <property type="entry name" value="CLAN MH, FAMILY M20, PEPTIDASE T-LIKE METALLOPEPTIDASE"/>
    <property type="match status" value="1"/>
</dbReference>
<evidence type="ECO:0000259" key="2">
    <source>
        <dbReference type="Pfam" id="PF07687"/>
    </source>
</evidence>
<evidence type="ECO:0000256" key="1">
    <source>
        <dbReference type="ARBA" id="ARBA00022801"/>
    </source>
</evidence>
<keyword evidence="4" id="KW-1185">Reference proteome</keyword>